<dbReference type="InterPro" id="IPR001841">
    <property type="entry name" value="Znf_RING"/>
</dbReference>
<proteinExistence type="predicted"/>
<feature type="region of interest" description="Disordered" evidence="5">
    <location>
        <begin position="17"/>
        <end position="76"/>
    </location>
</feature>
<dbReference type="InterPro" id="IPR013083">
    <property type="entry name" value="Znf_RING/FYVE/PHD"/>
</dbReference>
<dbReference type="PROSITE" id="PS50089">
    <property type="entry name" value="ZF_RING_2"/>
    <property type="match status" value="1"/>
</dbReference>
<dbReference type="GO" id="GO:0008270">
    <property type="term" value="F:zinc ion binding"/>
    <property type="evidence" value="ECO:0007669"/>
    <property type="project" value="UniProtKB-KW"/>
</dbReference>
<evidence type="ECO:0000313" key="7">
    <source>
        <dbReference type="EMBL" id="GBP87198.1"/>
    </source>
</evidence>
<reference evidence="7 8" key="1">
    <citation type="journal article" date="2019" name="Commun. Biol.">
        <title>The bagworm genome reveals a unique fibroin gene that provides high tensile strength.</title>
        <authorList>
            <person name="Kono N."/>
            <person name="Nakamura H."/>
            <person name="Ohtoshi R."/>
            <person name="Tomita M."/>
            <person name="Numata K."/>
            <person name="Arakawa K."/>
        </authorList>
    </citation>
    <scope>NUCLEOTIDE SEQUENCE [LARGE SCALE GENOMIC DNA]</scope>
</reference>
<gene>
    <name evidence="7" type="ORF">EVAR_64648_1</name>
</gene>
<sequence>MEVDRVLYIFGSFTRKKTESKRKSLQPSSVSAGNSPLHLPLRSRSYSNSRPKSITDDGDLEIRPRTSAYESPAQGERFDSEEWECSICRKYLAEPRLLACLHSFCTRCLQSLPQEGETEIWKDIEGE</sequence>
<protein>
    <recommendedName>
        <fullName evidence="6">RING-type domain-containing protein</fullName>
    </recommendedName>
</protein>
<dbReference type="InterPro" id="IPR017907">
    <property type="entry name" value="Znf_RING_CS"/>
</dbReference>
<keyword evidence="2 4" id="KW-0863">Zinc-finger</keyword>
<evidence type="ECO:0000259" key="6">
    <source>
        <dbReference type="PROSITE" id="PS50089"/>
    </source>
</evidence>
<evidence type="ECO:0000313" key="8">
    <source>
        <dbReference type="Proteomes" id="UP000299102"/>
    </source>
</evidence>
<keyword evidence="8" id="KW-1185">Reference proteome</keyword>
<name>A0A4C1ZHB9_EUMVA</name>
<dbReference type="Pfam" id="PF15227">
    <property type="entry name" value="zf-C3HC4_4"/>
    <property type="match status" value="1"/>
</dbReference>
<evidence type="ECO:0000256" key="2">
    <source>
        <dbReference type="ARBA" id="ARBA00022771"/>
    </source>
</evidence>
<accession>A0A4C1ZHB9</accession>
<feature type="domain" description="RING-type" evidence="6">
    <location>
        <begin position="85"/>
        <end position="111"/>
    </location>
</feature>
<dbReference type="AlphaFoldDB" id="A0A4C1ZHB9"/>
<dbReference type="OrthoDB" id="264520at2759"/>
<comment type="caution">
    <text evidence="7">The sequence shown here is derived from an EMBL/GenBank/DDBJ whole genome shotgun (WGS) entry which is preliminary data.</text>
</comment>
<dbReference type="Proteomes" id="UP000299102">
    <property type="component" value="Unassembled WGS sequence"/>
</dbReference>
<evidence type="ECO:0000256" key="4">
    <source>
        <dbReference type="PROSITE-ProRule" id="PRU00175"/>
    </source>
</evidence>
<evidence type="ECO:0000256" key="1">
    <source>
        <dbReference type="ARBA" id="ARBA00022723"/>
    </source>
</evidence>
<feature type="compositionally biased region" description="Polar residues" evidence="5">
    <location>
        <begin position="25"/>
        <end position="34"/>
    </location>
</feature>
<dbReference type="EMBL" id="BGZK01001843">
    <property type="protein sequence ID" value="GBP87198.1"/>
    <property type="molecule type" value="Genomic_DNA"/>
</dbReference>
<dbReference type="PROSITE" id="PS00518">
    <property type="entry name" value="ZF_RING_1"/>
    <property type="match status" value="1"/>
</dbReference>
<keyword evidence="1" id="KW-0479">Metal-binding</keyword>
<evidence type="ECO:0000256" key="5">
    <source>
        <dbReference type="SAM" id="MobiDB-lite"/>
    </source>
</evidence>
<dbReference type="SUPFAM" id="SSF57850">
    <property type="entry name" value="RING/U-box"/>
    <property type="match status" value="1"/>
</dbReference>
<dbReference type="Gene3D" id="3.30.40.10">
    <property type="entry name" value="Zinc/RING finger domain, C3HC4 (zinc finger)"/>
    <property type="match status" value="1"/>
</dbReference>
<evidence type="ECO:0000256" key="3">
    <source>
        <dbReference type="ARBA" id="ARBA00022833"/>
    </source>
</evidence>
<keyword evidence="3" id="KW-0862">Zinc</keyword>
<organism evidence="7 8">
    <name type="scientific">Eumeta variegata</name>
    <name type="common">Bagworm moth</name>
    <name type="synonym">Eumeta japonica</name>
    <dbReference type="NCBI Taxonomy" id="151549"/>
    <lineage>
        <taxon>Eukaryota</taxon>
        <taxon>Metazoa</taxon>
        <taxon>Ecdysozoa</taxon>
        <taxon>Arthropoda</taxon>
        <taxon>Hexapoda</taxon>
        <taxon>Insecta</taxon>
        <taxon>Pterygota</taxon>
        <taxon>Neoptera</taxon>
        <taxon>Endopterygota</taxon>
        <taxon>Lepidoptera</taxon>
        <taxon>Glossata</taxon>
        <taxon>Ditrysia</taxon>
        <taxon>Tineoidea</taxon>
        <taxon>Psychidae</taxon>
        <taxon>Oiketicinae</taxon>
        <taxon>Eumeta</taxon>
    </lineage>
</organism>